<feature type="transmembrane region" description="Helical" evidence="8">
    <location>
        <begin position="113"/>
        <end position="133"/>
    </location>
</feature>
<comment type="similarity">
    <text evidence="2">Belongs to the BCCT transporter (TC 2.A.15) family.</text>
</comment>
<dbReference type="Pfam" id="PF02028">
    <property type="entry name" value="BCCT"/>
    <property type="match status" value="1"/>
</dbReference>
<name>A0A1D8GEG4_9FIRM</name>
<evidence type="ECO:0000256" key="1">
    <source>
        <dbReference type="ARBA" id="ARBA00004651"/>
    </source>
</evidence>
<feature type="transmembrane region" description="Helical" evidence="8">
    <location>
        <begin position="334"/>
        <end position="353"/>
    </location>
</feature>
<feature type="transmembrane region" description="Helical" evidence="8">
    <location>
        <begin position="203"/>
        <end position="224"/>
    </location>
</feature>
<reference evidence="9 10" key="1">
    <citation type="submission" date="2016-09" db="EMBL/GenBank/DDBJ databases">
        <title>Genomic analysis reveals versatility of anaerobic energy metabolism of Geosporobacter ferrireducens IRF9 of phylum Firmicutes.</title>
        <authorList>
            <person name="Kim S.-J."/>
        </authorList>
    </citation>
    <scope>NUCLEOTIDE SEQUENCE [LARGE SCALE GENOMIC DNA]</scope>
    <source>
        <strain evidence="9 10">IRF9</strain>
    </source>
</reference>
<evidence type="ECO:0000256" key="7">
    <source>
        <dbReference type="ARBA" id="ARBA00023136"/>
    </source>
</evidence>
<keyword evidence="3" id="KW-0813">Transport</keyword>
<evidence type="ECO:0000256" key="4">
    <source>
        <dbReference type="ARBA" id="ARBA00022475"/>
    </source>
</evidence>
<dbReference type="AlphaFoldDB" id="A0A1D8GEG4"/>
<evidence type="ECO:0000256" key="2">
    <source>
        <dbReference type="ARBA" id="ARBA00005658"/>
    </source>
</evidence>
<feature type="transmembrane region" description="Helical" evidence="8">
    <location>
        <begin position="244"/>
        <end position="270"/>
    </location>
</feature>
<dbReference type="OrthoDB" id="9775735at2"/>
<evidence type="ECO:0000256" key="5">
    <source>
        <dbReference type="ARBA" id="ARBA00022692"/>
    </source>
</evidence>
<dbReference type="PANTHER" id="PTHR30047">
    <property type="entry name" value="HIGH-AFFINITY CHOLINE TRANSPORT PROTEIN-RELATED"/>
    <property type="match status" value="1"/>
</dbReference>
<gene>
    <name evidence="9" type="ORF">Gferi_06810</name>
</gene>
<dbReference type="PANTHER" id="PTHR30047:SF7">
    <property type="entry name" value="HIGH-AFFINITY CHOLINE TRANSPORT PROTEIN"/>
    <property type="match status" value="1"/>
</dbReference>
<keyword evidence="10" id="KW-1185">Reference proteome</keyword>
<organism evidence="9 10">
    <name type="scientific">Geosporobacter ferrireducens</name>
    <dbReference type="NCBI Taxonomy" id="1424294"/>
    <lineage>
        <taxon>Bacteria</taxon>
        <taxon>Bacillati</taxon>
        <taxon>Bacillota</taxon>
        <taxon>Clostridia</taxon>
        <taxon>Peptostreptococcales</taxon>
        <taxon>Thermotaleaceae</taxon>
        <taxon>Geosporobacter</taxon>
    </lineage>
</organism>
<feature type="transmembrane region" description="Helical" evidence="8">
    <location>
        <begin position="32"/>
        <end position="55"/>
    </location>
</feature>
<feature type="transmembrane region" description="Helical" evidence="8">
    <location>
        <begin position="471"/>
        <end position="488"/>
    </location>
</feature>
<evidence type="ECO:0000313" key="10">
    <source>
        <dbReference type="Proteomes" id="UP000095743"/>
    </source>
</evidence>
<comment type="subcellular location">
    <subcellularLocation>
        <location evidence="1">Cell membrane</location>
        <topology evidence="1">Multi-pass membrane protein</topology>
    </subcellularLocation>
</comment>
<dbReference type="GO" id="GO:0005886">
    <property type="term" value="C:plasma membrane"/>
    <property type="evidence" value="ECO:0007669"/>
    <property type="project" value="UniProtKB-SubCell"/>
</dbReference>
<feature type="transmembrane region" description="Helical" evidence="8">
    <location>
        <begin position="365"/>
        <end position="391"/>
    </location>
</feature>
<keyword evidence="5 8" id="KW-0812">Transmembrane</keyword>
<keyword evidence="6 8" id="KW-1133">Transmembrane helix</keyword>
<proteinExistence type="inferred from homology"/>
<dbReference type="GO" id="GO:0022857">
    <property type="term" value="F:transmembrane transporter activity"/>
    <property type="evidence" value="ECO:0007669"/>
    <property type="project" value="InterPro"/>
</dbReference>
<keyword evidence="4" id="KW-1003">Cell membrane</keyword>
<protein>
    <submittedName>
        <fullName evidence="9">Glycine/betaine ABC transporter</fullName>
    </submittedName>
</protein>
<dbReference type="KEGG" id="gfe:Gferi_06810"/>
<accession>A0A1D8GEG4</accession>
<evidence type="ECO:0000256" key="8">
    <source>
        <dbReference type="SAM" id="Phobius"/>
    </source>
</evidence>
<dbReference type="RefSeq" id="WP_069974871.1">
    <property type="nucleotide sequence ID" value="NZ_CP017269.1"/>
</dbReference>
<feature type="transmembrane region" description="Helical" evidence="8">
    <location>
        <begin position="160"/>
        <end position="183"/>
    </location>
</feature>
<feature type="transmembrane region" description="Helical" evidence="8">
    <location>
        <begin position="422"/>
        <end position="444"/>
    </location>
</feature>
<evidence type="ECO:0000256" key="6">
    <source>
        <dbReference type="ARBA" id="ARBA00022989"/>
    </source>
</evidence>
<feature type="transmembrane region" description="Helical" evidence="8">
    <location>
        <begin position="75"/>
        <end position="93"/>
    </location>
</feature>
<dbReference type="InterPro" id="IPR000060">
    <property type="entry name" value="BCCT_transptr"/>
</dbReference>
<feature type="transmembrane region" description="Helical" evidence="8">
    <location>
        <begin position="282"/>
        <end position="302"/>
    </location>
</feature>
<keyword evidence="7 8" id="KW-0472">Membrane</keyword>
<dbReference type="Proteomes" id="UP000095743">
    <property type="component" value="Chromosome"/>
</dbReference>
<evidence type="ECO:0000256" key="3">
    <source>
        <dbReference type="ARBA" id="ARBA00022448"/>
    </source>
</evidence>
<dbReference type="NCBIfam" id="TIGR00842">
    <property type="entry name" value="bcct"/>
    <property type="match status" value="1"/>
</dbReference>
<sequence length="548" mass="60915">MNNDINKQQDDLAKKLEKKLYSRNYTKFGLDLNPVVSIVAGVFILAFSLYALLNLEHANTVFENVKNWIITQGDWVFILSSNFFIVVCLYLALSRLGNVRIGGVGSEAEFSNFAWYSMLISAGMGIGLMFWAVGEPLYHAEFTPIFESSNPNYSAMATTFFHWGFHPWGIYTLISLALAFFAYNKKLPLSLRSVFYPLLKDKVFGIAGDLIDTLAVLACLFGLATSLGLGVQQINSGMNYLFGIRFSVIVQVILIVIITSMATLSVVSGLDKGVKFLSTLNIRLAAIFMTIIFILGPTAYIIRLFSNSLGLYLNNFILASFRISVKDQAWQGSWSVFYLAWWISWSPFVGMFIARISKGRTIREFILAVLLIPSLLSFIWLSVFGGTAIYINESSNGALFDVVQDNLPVALFEMISYLNMPFLAGVLRVLLSILGTLLVISFFVTSSDSGSLVVDNITSGGRLDSPVTQRIFWACMEGFVAAVLLLIGGERGLSTLQTAVISTGLPFSIILTVMTISLIEGIHTSHKKQKRIRDIHHHEKMMNLLKRK</sequence>
<feature type="transmembrane region" description="Helical" evidence="8">
    <location>
        <begin position="500"/>
        <end position="522"/>
    </location>
</feature>
<dbReference type="EMBL" id="CP017269">
    <property type="protein sequence ID" value="AOT69305.1"/>
    <property type="molecule type" value="Genomic_DNA"/>
</dbReference>
<evidence type="ECO:0000313" key="9">
    <source>
        <dbReference type="EMBL" id="AOT69305.1"/>
    </source>
</evidence>